<keyword evidence="7" id="KW-1185">Reference proteome</keyword>
<dbReference type="InterPro" id="IPR041492">
    <property type="entry name" value="HAD_2"/>
</dbReference>
<feature type="region of interest" description="Disordered" evidence="5">
    <location>
        <begin position="215"/>
        <end position="251"/>
    </location>
</feature>
<dbReference type="Proteomes" id="UP001501265">
    <property type="component" value="Unassembled WGS sequence"/>
</dbReference>
<evidence type="ECO:0000256" key="1">
    <source>
        <dbReference type="ARBA" id="ARBA00001946"/>
    </source>
</evidence>
<dbReference type="InterPro" id="IPR036412">
    <property type="entry name" value="HAD-like_sf"/>
</dbReference>
<organism evidence="6 7">
    <name type="scientific">Streptomyces ziwulingensis</name>
    <dbReference type="NCBI Taxonomy" id="1045501"/>
    <lineage>
        <taxon>Bacteria</taxon>
        <taxon>Bacillati</taxon>
        <taxon>Actinomycetota</taxon>
        <taxon>Actinomycetes</taxon>
        <taxon>Kitasatosporales</taxon>
        <taxon>Streptomycetaceae</taxon>
        <taxon>Streptomyces</taxon>
    </lineage>
</organism>
<reference evidence="7" key="1">
    <citation type="journal article" date="2019" name="Int. J. Syst. Evol. Microbiol.">
        <title>The Global Catalogue of Microorganisms (GCM) 10K type strain sequencing project: providing services to taxonomists for standard genome sequencing and annotation.</title>
        <authorList>
            <consortium name="The Broad Institute Genomics Platform"/>
            <consortium name="The Broad Institute Genome Sequencing Center for Infectious Disease"/>
            <person name="Wu L."/>
            <person name="Ma J."/>
        </authorList>
    </citation>
    <scope>NUCLEOTIDE SEQUENCE [LARGE SCALE GENOMIC DNA]</scope>
    <source>
        <strain evidence="7">JCM 18081</strain>
    </source>
</reference>
<evidence type="ECO:0000256" key="3">
    <source>
        <dbReference type="ARBA" id="ARBA00022723"/>
    </source>
</evidence>
<dbReference type="InterPro" id="IPR023198">
    <property type="entry name" value="PGP-like_dom2"/>
</dbReference>
<dbReference type="RefSeq" id="WP_345618938.1">
    <property type="nucleotide sequence ID" value="NZ_BAABIG010000020.1"/>
</dbReference>
<comment type="similarity">
    <text evidence="2">Belongs to the HAD-like hydrolase superfamily. CbbY/CbbZ/Gph/YieH family.</text>
</comment>
<dbReference type="PANTHER" id="PTHR46193:SF10">
    <property type="entry name" value="6-PHOSPHOGLUCONATE PHOSPHATASE"/>
    <property type="match status" value="1"/>
</dbReference>
<keyword evidence="3" id="KW-0479">Metal-binding</keyword>
<name>A0ABP9BHQ8_9ACTN</name>
<dbReference type="PANTHER" id="PTHR46193">
    <property type="entry name" value="6-PHOSPHOGLUCONATE PHOSPHATASE"/>
    <property type="match status" value="1"/>
</dbReference>
<protein>
    <submittedName>
        <fullName evidence="6">HAD family phosphatase</fullName>
    </submittedName>
</protein>
<evidence type="ECO:0000256" key="2">
    <source>
        <dbReference type="ARBA" id="ARBA00006171"/>
    </source>
</evidence>
<proteinExistence type="inferred from homology"/>
<dbReference type="Gene3D" id="3.40.50.1000">
    <property type="entry name" value="HAD superfamily/HAD-like"/>
    <property type="match status" value="1"/>
</dbReference>
<gene>
    <name evidence="6" type="ORF">GCM10023220_20610</name>
</gene>
<evidence type="ECO:0000256" key="5">
    <source>
        <dbReference type="SAM" id="MobiDB-lite"/>
    </source>
</evidence>
<comment type="cofactor">
    <cofactor evidence="1">
        <name>Mg(2+)</name>
        <dbReference type="ChEBI" id="CHEBI:18420"/>
    </cofactor>
</comment>
<dbReference type="SFLD" id="SFLDS00003">
    <property type="entry name" value="Haloacid_Dehalogenase"/>
    <property type="match status" value="1"/>
</dbReference>
<evidence type="ECO:0000256" key="4">
    <source>
        <dbReference type="ARBA" id="ARBA00022842"/>
    </source>
</evidence>
<dbReference type="InterPro" id="IPR023214">
    <property type="entry name" value="HAD_sf"/>
</dbReference>
<dbReference type="NCBIfam" id="TIGR01509">
    <property type="entry name" value="HAD-SF-IA-v3"/>
    <property type="match status" value="1"/>
</dbReference>
<evidence type="ECO:0000313" key="7">
    <source>
        <dbReference type="Proteomes" id="UP001501265"/>
    </source>
</evidence>
<evidence type="ECO:0000313" key="6">
    <source>
        <dbReference type="EMBL" id="GAA4794264.1"/>
    </source>
</evidence>
<dbReference type="SFLD" id="SFLDG01129">
    <property type="entry name" value="C1.5:_HAD__Beta-PGM__Phosphata"/>
    <property type="match status" value="1"/>
</dbReference>
<comment type="caution">
    <text evidence="6">The sequence shown here is derived from an EMBL/GenBank/DDBJ whole genome shotgun (WGS) entry which is preliminary data.</text>
</comment>
<dbReference type="SUPFAM" id="SSF56784">
    <property type="entry name" value="HAD-like"/>
    <property type="match status" value="1"/>
</dbReference>
<sequence length="251" mass="26416">MALHHLLFWTPAAVVFDCDGTLMNTECHWVEARQRVLDDVGLELPADFAERAKGLHYSACGRLMADEAGRPELGADLAARLLRHFGALVSDRPLTMPGAREMVEAAAAYGPLAVASNCPREVVEASLDTAGLLHHFRAVVVPDEKIRPKPDPDVYLAAAGHCGTDPADTLAVEDTHCGILAAVRAGMRVLGVGPWPGKDTAGLADLWVETLAAPRTGGRAAEQDRDCSAATVPRRAAVPPPGGNGTAAVAR</sequence>
<dbReference type="InterPro" id="IPR051600">
    <property type="entry name" value="Beta-PGM-like"/>
</dbReference>
<dbReference type="Pfam" id="PF13419">
    <property type="entry name" value="HAD_2"/>
    <property type="match status" value="1"/>
</dbReference>
<dbReference type="InterPro" id="IPR006439">
    <property type="entry name" value="HAD-SF_hydro_IA"/>
</dbReference>
<keyword evidence="4" id="KW-0460">Magnesium</keyword>
<accession>A0ABP9BHQ8</accession>
<dbReference type="EMBL" id="BAABIG010000020">
    <property type="protein sequence ID" value="GAA4794264.1"/>
    <property type="molecule type" value="Genomic_DNA"/>
</dbReference>
<dbReference type="Gene3D" id="1.10.150.240">
    <property type="entry name" value="Putative phosphatase, domain 2"/>
    <property type="match status" value="1"/>
</dbReference>